<dbReference type="InterPro" id="IPR015422">
    <property type="entry name" value="PyrdxlP-dep_Trfase_small"/>
</dbReference>
<comment type="similarity">
    <text evidence="4">Belongs to the class-II pyridoxal-phosphate-dependent aminotransferase family.</text>
</comment>
<dbReference type="PANTHER" id="PTHR13693:SF3">
    <property type="entry name" value="LD36009P"/>
    <property type="match status" value="1"/>
</dbReference>
<gene>
    <name evidence="6" type="ORF">KDA27_05350</name>
</gene>
<protein>
    <submittedName>
        <fullName evidence="6">Aminotransferase class I/II-fold pyridoxal phosphate-dependent enzyme</fullName>
    </submittedName>
</protein>
<dbReference type="InterPro" id="IPR015424">
    <property type="entry name" value="PyrdxlP-dep_Trfase"/>
</dbReference>
<dbReference type="Proteomes" id="UP000739538">
    <property type="component" value="Unassembled WGS sequence"/>
</dbReference>
<evidence type="ECO:0000256" key="2">
    <source>
        <dbReference type="ARBA" id="ARBA00022679"/>
    </source>
</evidence>
<feature type="domain" description="Aminotransferase class I/classII large" evidence="5">
    <location>
        <begin position="58"/>
        <end position="400"/>
    </location>
</feature>
<dbReference type="InterPro" id="IPR004839">
    <property type="entry name" value="Aminotransferase_I/II_large"/>
</dbReference>
<dbReference type="CDD" id="cd06454">
    <property type="entry name" value="KBL_like"/>
    <property type="match status" value="1"/>
</dbReference>
<dbReference type="Pfam" id="PF00155">
    <property type="entry name" value="Aminotran_1_2"/>
    <property type="match status" value="1"/>
</dbReference>
<evidence type="ECO:0000259" key="5">
    <source>
        <dbReference type="Pfam" id="PF00155"/>
    </source>
</evidence>
<dbReference type="PANTHER" id="PTHR13693">
    <property type="entry name" value="CLASS II AMINOTRANSFERASE/8-AMINO-7-OXONONANOATE SYNTHASE"/>
    <property type="match status" value="1"/>
</dbReference>
<dbReference type="GO" id="GO:0030170">
    <property type="term" value="F:pyridoxal phosphate binding"/>
    <property type="evidence" value="ECO:0007669"/>
    <property type="project" value="InterPro"/>
</dbReference>
<evidence type="ECO:0000256" key="3">
    <source>
        <dbReference type="ARBA" id="ARBA00022898"/>
    </source>
</evidence>
<dbReference type="InterPro" id="IPR001917">
    <property type="entry name" value="Aminotrans_II_pyridoxalP_BS"/>
</dbReference>
<dbReference type="EMBL" id="JAGQHS010000018">
    <property type="protein sequence ID" value="MCA9755208.1"/>
    <property type="molecule type" value="Genomic_DNA"/>
</dbReference>
<organism evidence="6 7">
    <name type="scientific">Eiseniibacteriota bacterium</name>
    <dbReference type="NCBI Taxonomy" id="2212470"/>
    <lineage>
        <taxon>Bacteria</taxon>
        <taxon>Candidatus Eiseniibacteriota</taxon>
    </lineage>
</organism>
<keyword evidence="2" id="KW-0808">Transferase</keyword>
<dbReference type="Gene3D" id="3.90.1150.10">
    <property type="entry name" value="Aspartate Aminotransferase, domain 1"/>
    <property type="match status" value="1"/>
</dbReference>
<dbReference type="Gene3D" id="3.40.640.10">
    <property type="entry name" value="Type I PLP-dependent aspartate aminotransferase-like (Major domain)"/>
    <property type="match status" value="1"/>
</dbReference>
<dbReference type="GO" id="GO:0008483">
    <property type="term" value="F:transaminase activity"/>
    <property type="evidence" value="ECO:0007669"/>
    <property type="project" value="UniProtKB-KW"/>
</dbReference>
<evidence type="ECO:0000256" key="1">
    <source>
        <dbReference type="ARBA" id="ARBA00001933"/>
    </source>
</evidence>
<comment type="cofactor">
    <cofactor evidence="1 4">
        <name>pyridoxal 5'-phosphate</name>
        <dbReference type="ChEBI" id="CHEBI:597326"/>
    </cofactor>
</comment>
<accession>A0A956NC49</accession>
<dbReference type="InterPro" id="IPR050087">
    <property type="entry name" value="AON_synthase_class-II"/>
</dbReference>
<dbReference type="SUPFAM" id="SSF53383">
    <property type="entry name" value="PLP-dependent transferases"/>
    <property type="match status" value="1"/>
</dbReference>
<dbReference type="InterPro" id="IPR015421">
    <property type="entry name" value="PyrdxlP-dep_Trfase_major"/>
</dbReference>
<sequence>MNSSRRTELPTQAKAPDLFDKCRGFTRAREAKAAGLYPYFIPISGSEGSEVVIDGHRKIMLGSNNYLGLTHDPRVMAAAADAAAKYGTGCTGSRFLNGTLDLHLGLEAELADFLGKEAALVFSTGFQTNLGAIATLAQRNDAIITDKLDHASIIDGARLSTATRFRFNHADVDHLDQVLEKAGHECPDGGKLVIVDGIFSMEGDVADLPAIVPVCRKHNARLMVDEAHSVGVMGDTGAGVHEYFHLTNETDVIVGTFSKSFASIGGFVAGDEPVIDYIQHHARSLIFSASMAPYSVATVRECLRIIRTEPELRARLWRNKDRLHQGLASLGFDLGTTTTPIIPVIVGQLEDTFRFWRALLDFGVFTNPVIPPAVPEGTCRIRTSLMASHTDELIDEALEKFQKAGKLVGLI</sequence>
<keyword evidence="3 4" id="KW-0663">Pyridoxal phosphate</keyword>
<name>A0A956NC49_UNCEI</name>
<evidence type="ECO:0000313" key="7">
    <source>
        <dbReference type="Proteomes" id="UP000739538"/>
    </source>
</evidence>
<proteinExistence type="inferred from homology"/>
<keyword evidence="6" id="KW-0032">Aminotransferase</keyword>
<comment type="caution">
    <text evidence="6">The sequence shown here is derived from an EMBL/GenBank/DDBJ whole genome shotgun (WGS) entry which is preliminary data.</text>
</comment>
<dbReference type="AlphaFoldDB" id="A0A956NC49"/>
<evidence type="ECO:0000313" key="6">
    <source>
        <dbReference type="EMBL" id="MCA9755208.1"/>
    </source>
</evidence>
<evidence type="ECO:0000256" key="4">
    <source>
        <dbReference type="RuleBase" id="RU003693"/>
    </source>
</evidence>
<dbReference type="PROSITE" id="PS00599">
    <property type="entry name" value="AA_TRANSFER_CLASS_2"/>
    <property type="match status" value="1"/>
</dbReference>
<reference evidence="6" key="1">
    <citation type="submission" date="2020-04" db="EMBL/GenBank/DDBJ databases">
        <authorList>
            <person name="Zhang T."/>
        </authorList>
    </citation>
    <scope>NUCLEOTIDE SEQUENCE</scope>
    <source>
        <strain evidence="6">HKST-UBA02</strain>
    </source>
</reference>
<reference evidence="6" key="2">
    <citation type="journal article" date="2021" name="Microbiome">
        <title>Successional dynamics and alternative stable states in a saline activated sludge microbial community over 9 years.</title>
        <authorList>
            <person name="Wang Y."/>
            <person name="Ye J."/>
            <person name="Ju F."/>
            <person name="Liu L."/>
            <person name="Boyd J.A."/>
            <person name="Deng Y."/>
            <person name="Parks D.H."/>
            <person name="Jiang X."/>
            <person name="Yin X."/>
            <person name="Woodcroft B.J."/>
            <person name="Tyson G.W."/>
            <person name="Hugenholtz P."/>
            <person name="Polz M.F."/>
            <person name="Zhang T."/>
        </authorList>
    </citation>
    <scope>NUCLEOTIDE SEQUENCE</scope>
    <source>
        <strain evidence="6">HKST-UBA02</strain>
    </source>
</reference>